<protein>
    <submittedName>
        <fullName evidence="1">Uncharacterized protein</fullName>
    </submittedName>
</protein>
<organism evidence="1 2">
    <name type="scientific">Catenuloplanes indicus</name>
    <dbReference type="NCBI Taxonomy" id="137267"/>
    <lineage>
        <taxon>Bacteria</taxon>
        <taxon>Bacillati</taxon>
        <taxon>Actinomycetota</taxon>
        <taxon>Actinomycetes</taxon>
        <taxon>Micromonosporales</taxon>
        <taxon>Micromonosporaceae</taxon>
        <taxon>Catenuloplanes</taxon>
    </lineage>
</organism>
<dbReference type="EMBL" id="JAUSUZ010000001">
    <property type="protein sequence ID" value="MDQ0366866.1"/>
    <property type="molecule type" value="Genomic_DNA"/>
</dbReference>
<dbReference type="Proteomes" id="UP001240236">
    <property type="component" value="Unassembled WGS sequence"/>
</dbReference>
<keyword evidence="2" id="KW-1185">Reference proteome</keyword>
<proteinExistence type="predicted"/>
<evidence type="ECO:0000313" key="1">
    <source>
        <dbReference type="EMBL" id="MDQ0366866.1"/>
    </source>
</evidence>
<comment type="caution">
    <text evidence="1">The sequence shown here is derived from an EMBL/GenBank/DDBJ whole genome shotgun (WGS) entry which is preliminary data.</text>
</comment>
<sequence>MHAQHARIVDWGGWATRGAPWLDCGYWLIAAGHHPRAAEQLAGGVAVWRTATRDGADAFATGKAAMWAGIGGDDPDPWTRKLVQASAAWHTYRVSAAS</sequence>
<name>A0AAE3W031_9ACTN</name>
<gene>
    <name evidence="1" type="ORF">J2S42_003535</name>
</gene>
<accession>A0AAE3W031</accession>
<dbReference type="AlphaFoldDB" id="A0AAE3W031"/>
<evidence type="ECO:0000313" key="2">
    <source>
        <dbReference type="Proteomes" id="UP001240236"/>
    </source>
</evidence>
<reference evidence="1 2" key="1">
    <citation type="submission" date="2023-07" db="EMBL/GenBank/DDBJ databases">
        <title>Sequencing the genomes of 1000 actinobacteria strains.</title>
        <authorList>
            <person name="Klenk H.-P."/>
        </authorList>
    </citation>
    <scope>NUCLEOTIDE SEQUENCE [LARGE SCALE GENOMIC DNA]</scope>
    <source>
        <strain evidence="1 2">DSM 44709</strain>
    </source>
</reference>